<gene>
    <name evidence="1" type="ORF">TASK_LOCUS8493</name>
</gene>
<keyword evidence="2" id="KW-1185">Reference proteome</keyword>
<evidence type="ECO:0000313" key="3">
    <source>
        <dbReference type="WBParaSite" id="TASK_0000849201-mRNA-1"/>
    </source>
</evidence>
<dbReference type="PANTHER" id="PTHR14269">
    <property type="entry name" value="CDP-DIACYLGLYCEROL--GLYCEROL-3-PHOSPHATE 3-PHOSPHATIDYLTRANSFERASE-RELATED"/>
    <property type="match status" value="1"/>
</dbReference>
<dbReference type="Pfam" id="PF13242">
    <property type="entry name" value="Hydrolase_like"/>
    <property type="match status" value="1"/>
</dbReference>
<organism evidence="3">
    <name type="scientific">Taenia asiatica</name>
    <name type="common">Asian tapeworm</name>
    <dbReference type="NCBI Taxonomy" id="60517"/>
    <lineage>
        <taxon>Eukaryota</taxon>
        <taxon>Metazoa</taxon>
        <taxon>Spiralia</taxon>
        <taxon>Lophotrochozoa</taxon>
        <taxon>Platyhelminthes</taxon>
        <taxon>Cestoda</taxon>
        <taxon>Eucestoda</taxon>
        <taxon>Cyclophyllidea</taxon>
        <taxon>Taeniidae</taxon>
        <taxon>Taenia</taxon>
    </lineage>
</organism>
<dbReference type="PANTHER" id="PTHR14269:SF4">
    <property type="entry name" value="CAT EYE SYNDROME CRITICAL REGION PROTEIN 5"/>
    <property type="match status" value="1"/>
</dbReference>
<dbReference type="OrthoDB" id="10251048at2759"/>
<proteinExistence type="predicted"/>
<reference evidence="3" key="1">
    <citation type="submission" date="2017-02" db="UniProtKB">
        <authorList>
            <consortium name="WormBaseParasite"/>
        </authorList>
    </citation>
    <scope>IDENTIFICATION</scope>
</reference>
<dbReference type="SUPFAM" id="SSF56784">
    <property type="entry name" value="HAD-like"/>
    <property type="match status" value="1"/>
</dbReference>
<sequence length="448" mass="49659">MFSMAAHADVHAFSWFIRRILKRHFFTKKKVPQHLSFRNANFGIALDVDGVFTRGPLVLPDALRASELLHEERGNWRVPVLFLTNAANVSKETKADELSSILKRKILPSEIAMPHSALRIHSIFDKHVAVCGHGPLEAIAKSIGFKKFSTIENISAAFPWSDACRPKEVLHSDTIMNADLGKIEAKSPSPQLPIFVCGSDLVWASNAPSPRIAMGCFLCCLDILYEKLTGRHLTYAGLLGKPNPLAYTFALSQLNAIAATQFGATRPLKRIYCIGDNPEVDIYGANLFNLFLQTISDETWSSLFQVVNTLLQEEHPCLFPNPSTTICERPEILSEKEEVKWSSLIRRSGNMLEILRELVKQKPKRPSPCTMEPVLVTTGVYQEHNGVPDEWKGLHHALQDFPDLSHLYEPRFIAPNVAEAVASILSLEGVLSGSESASISASAKGDLN</sequence>
<dbReference type="Pfam" id="PF13344">
    <property type="entry name" value="Hydrolase_6"/>
    <property type="match status" value="1"/>
</dbReference>
<dbReference type="STRING" id="60517.A0A0R3WCP9"/>
<reference evidence="1 2" key="2">
    <citation type="submission" date="2018-11" db="EMBL/GenBank/DDBJ databases">
        <authorList>
            <consortium name="Pathogen Informatics"/>
        </authorList>
    </citation>
    <scope>NUCLEOTIDE SEQUENCE [LARGE SCALE GENOMIC DNA]</scope>
</reference>
<dbReference type="InterPro" id="IPR006357">
    <property type="entry name" value="HAD-SF_hydro_IIA"/>
</dbReference>
<dbReference type="AlphaFoldDB" id="A0A0R3WCP9"/>
<dbReference type="GO" id="GO:0046474">
    <property type="term" value="P:glycerophospholipid biosynthetic process"/>
    <property type="evidence" value="ECO:0007669"/>
    <property type="project" value="TreeGrafter"/>
</dbReference>
<dbReference type="InterPro" id="IPR050324">
    <property type="entry name" value="CDP-alcohol_PTase-I"/>
</dbReference>
<dbReference type="Gene3D" id="3.40.50.1000">
    <property type="entry name" value="HAD superfamily/HAD-like"/>
    <property type="match status" value="2"/>
</dbReference>
<dbReference type="Proteomes" id="UP000282613">
    <property type="component" value="Unassembled WGS sequence"/>
</dbReference>
<dbReference type="NCBIfam" id="TIGR01460">
    <property type="entry name" value="HAD-SF-IIA"/>
    <property type="match status" value="1"/>
</dbReference>
<dbReference type="GO" id="GO:0005739">
    <property type="term" value="C:mitochondrion"/>
    <property type="evidence" value="ECO:0007669"/>
    <property type="project" value="TreeGrafter"/>
</dbReference>
<accession>A0A0R3WCP9</accession>
<evidence type="ECO:0000313" key="2">
    <source>
        <dbReference type="Proteomes" id="UP000282613"/>
    </source>
</evidence>
<name>A0A0R3WCP9_TAEAS</name>
<dbReference type="InterPro" id="IPR036412">
    <property type="entry name" value="HAD-like_sf"/>
</dbReference>
<evidence type="ECO:0000313" key="1">
    <source>
        <dbReference type="EMBL" id="VDK40425.1"/>
    </source>
</evidence>
<dbReference type="EMBL" id="UYRS01018816">
    <property type="protein sequence ID" value="VDK40425.1"/>
    <property type="molecule type" value="Genomic_DNA"/>
</dbReference>
<protein>
    <submittedName>
        <fullName evidence="3">Cat eye syndrome critical region protein 5</fullName>
    </submittedName>
</protein>
<dbReference type="WBParaSite" id="TASK_0000849201-mRNA-1">
    <property type="protein sequence ID" value="TASK_0000849201-mRNA-1"/>
    <property type="gene ID" value="TASK_0000849201"/>
</dbReference>
<dbReference type="InterPro" id="IPR023214">
    <property type="entry name" value="HAD_sf"/>
</dbReference>